<organism evidence="3 4">
    <name type="scientific">Chlorella ohadii</name>
    <dbReference type="NCBI Taxonomy" id="2649997"/>
    <lineage>
        <taxon>Eukaryota</taxon>
        <taxon>Viridiplantae</taxon>
        <taxon>Chlorophyta</taxon>
        <taxon>core chlorophytes</taxon>
        <taxon>Trebouxiophyceae</taxon>
        <taxon>Chlorellales</taxon>
        <taxon>Chlorellaceae</taxon>
        <taxon>Chlorella clade</taxon>
        <taxon>Chlorella</taxon>
    </lineage>
</organism>
<dbReference type="InterPro" id="IPR011990">
    <property type="entry name" value="TPR-like_helical_dom_sf"/>
</dbReference>
<feature type="region of interest" description="Disordered" evidence="2">
    <location>
        <begin position="787"/>
        <end position="844"/>
    </location>
</feature>
<feature type="compositionally biased region" description="Low complexity" evidence="2">
    <location>
        <begin position="1"/>
        <end position="15"/>
    </location>
</feature>
<comment type="caution">
    <text evidence="3">The sequence shown here is derived from an EMBL/GenBank/DDBJ whole genome shotgun (WGS) entry which is preliminary data.</text>
</comment>
<keyword evidence="1" id="KW-0175">Coiled coil</keyword>
<name>A0AAD5DIF4_9CHLO</name>
<keyword evidence="4" id="KW-1185">Reference proteome</keyword>
<accession>A0AAD5DIF4</accession>
<gene>
    <name evidence="3" type="ORF">COHA_009274</name>
</gene>
<evidence type="ECO:0000313" key="4">
    <source>
        <dbReference type="Proteomes" id="UP001205105"/>
    </source>
</evidence>
<dbReference type="PANTHER" id="PTHR36888:SF2">
    <property type="entry name" value="TETRATRICOPEPTIDE REPEAT (TPR)-LIKE SUPERFAMILY PROTEIN"/>
    <property type="match status" value="1"/>
</dbReference>
<reference evidence="3" key="1">
    <citation type="submission" date="2020-11" db="EMBL/GenBank/DDBJ databases">
        <title>Chlorella ohadii genome sequencing and assembly.</title>
        <authorList>
            <person name="Murik O."/>
            <person name="Treves H."/>
            <person name="Kedem I."/>
            <person name="Shotland Y."/>
            <person name="Kaplan A."/>
        </authorList>
    </citation>
    <scope>NUCLEOTIDE SEQUENCE</scope>
    <source>
        <strain evidence="3">1</strain>
    </source>
</reference>
<dbReference type="SUPFAM" id="SSF48452">
    <property type="entry name" value="TPR-like"/>
    <property type="match status" value="1"/>
</dbReference>
<feature type="compositionally biased region" description="Low complexity" evidence="2">
    <location>
        <begin position="590"/>
        <end position="612"/>
    </location>
</feature>
<proteinExistence type="predicted"/>
<protein>
    <submittedName>
        <fullName evidence="3">Uncharacterized protein</fullName>
    </submittedName>
</protein>
<evidence type="ECO:0000313" key="3">
    <source>
        <dbReference type="EMBL" id="KAI7836874.1"/>
    </source>
</evidence>
<dbReference type="EMBL" id="JADXDR010000171">
    <property type="protein sequence ID" value="KAI7836874.1"/>
    <property type="molecule type" value="Genomic_DNA"/>
</dbReference>
<dbReference type="AlphaFoldDB" id="A0AAD5DIF4"/>
<feature type="compositionally biased region" description="Low complexity" evidence="2">
    <location>
        <begin position="554"/>
        <end position="583"/>
    </location>
</feature>
<feature type="coiled-coil region" evidence="1">
    <location>
        <begin position="305"/>
        <end position="364"/>
    </location>
</feature>
<feature type="region of interest" description="Disordered" evidence="2">
    <location>
        <begin position="1"/>
        <end position="40"/>
    </location>
</feature>
<evidence type="ECO:0000256" key="1">
    <source>
        <dbReference type="SAM" id="Coils"/>
    </source>
</evidence>
<dbReference type="Gene3D" id="1.25.40.10">
    <property type="entry name" value="Tetratricopeptide repeat domain"/>
    <property type="match status" value="1"/>
</dbReference>
<dbReference type="Proteomes" id="UP001205105">
    <property type="component" value="Unassembled WGS sequence"/>
</dbReference>
<evidence type="ECO:0000256" key="2">
    <source>
        <dbReference type="SAM" id="MobiDB-lite"/>
    </source>
</evidence>
<feature type="compositionally biased region" description="Low complexity" evidence="2">
    <location>
        <begin position="25"/>
        <end position="37"/>
    </location>
</feature>
<dbReference type="PANTHER" id="PTHR36888">
    <property type="entry name" value="TETRATRICOPEPTIDE-LIKE HELICAL DOMAIN-CONTAINING PROTEIN-RELATED"/>
    <property type="match status" value="1"/>
</dbReference>
<sequence>MAGHWRSAAATRSTAPSGGGRPDHAASAASTPPAQTPGSGWRTFWTAVDASAWLGTVGASVAFVLTQEAMLVAAPIALPLLALYASRQRERLVAADESARQLARLEELLLDMQAETADEVAAEVGAEVQDLLKAAVAAAAQRGGATNGEVAQLVRTTTRDALAQSAERQGQLANSVMSRLQDLGTALRRDVNGALTAAGADEAAALGRLEARLASLEGAIGGLQAAQADGLRRLNTGLAAAVDDAQATLEAAVRDEAARSLDPLRRLPELVAAAMPVTPEVLGPDSSLPAVSEESLRALLGEQLREATQRILEQQEALLEELAGQPQVIAPQQWTQLGGRLAFLQEQLEQLAALQQQQAAAAAEASSSASAPAAAVAAVSAELAGLRSELGSLSTSVRQLLEAQVQQAVQQASAPVPAGSAAASALPPGALAGVAAALQAVQDQVILLRQDLDEGDSKYAAFRALEEQLEVALTALFEALAVADTSAIASGWTGEAPGSGSAGAAAAATAAMEQQQAALAAALESLGALGGRLDGMAEQMASLQASLAASPAQPAAAQPSLQQAEPAAAQLPAAGTAAQQAPEEAWEGQQGSATAPADQAADAAGGEDAQAAAYQRMQQLLQQRNEERPGGAADEVAASGGRAFAEWLSGHRENAEPAAVAAPSAEALLAAAGAAEAGAPASAASAASDGSAGVQQQIGFAAAMGLAPEEQQPAAAAADGEPSAWVPPSAAAAVEDAAASAPAYDARLQAGSSVPAEAAAAPAADAQLQAQEQQWYAAAQAEAAWQQQPYASEQPQQQPYYAEQPQQQPYYAEQPQQQPYAAEQPAPQYQQPADQLQPQQPQQPVLQQLTAEQLYERGVQRLREGRALAATPGADLGLADAALWEAEEAFEALLAQQPDNIRALGNYGNTLNAHGKLKKQMMDAVAAAAAPADAAQAAAVNAAQERLAAEAKDLLLLAGRKYKEVLELDPNQAKAYINWGRVVGLRAEMARAAGNLEEGARLFSRAADKFDAAIDIEQRVEAYRLGGQSLLDAVVCLAGYNPTEAKQLAKDAVQYFENALDIDPSDVEAAAGLERARAELAVLRAAQRSAQAAQQ</sequence>
<feature type="region of interest" description="Disordered" evidence="2">
    <location>
        <begin position="554"/>
        <end position="612"/>
    </location>
</feature>